<dbReference type="RefSeq" id="WP_169402167.1">
    <property type="nucleotide sequence ID" value="NZ_JAADJU010000003.1"/>
</dbReference>
<dbReference type="InterPro" id="IPR003660">
    <property type="entry name" value="HAMP_dom"/>
</dbReference>
<dbReference type="Gene3D" id="1.20.120.160">
    <property type="entry name" value="HPT domain"/>
    <property type="match status" value="1"/>
</dbReference>
<keyword evidence="4" id="KW-1003">Cell membrane</keyword>
<evidence type="ECO:0000256" key="13">
    <source>
        <dbReference type="ARBA" id="ARBA00023136"/>
    </source>
</evidence>
<proteinExistence type="predicted"/>
<keyword evidence="12" id="KW-0902">Two-component regulatory system</keyword>
<comment type="caution">
    <text evidence="21">The sequence shown here is derived from an EMBL/GenBank/DDBJ whole genome shotgun (WGS) entry which is preliminary data.</text>
</comment>
<dbReference type="GO" id="GO:0005886">
    <property type="term" value="C:plasma membrane"/>
    <property type="evidence" value="ECO:0007669"/>
    <property type="project" value="UniProtKB-SubCell"/>
</dbReference>
<keyword evidence="6" id="KW-0808">Transferase</keyword>
<dbReference type="InterPro" id="IPR001789">
    <property type="entry name" value="Sig_transdc_resp-reg_receiver"/>
</dbReference>
<evidence type="ECO:0000256" key="12">
    <source>
        <dbReference type="ARBA" id="ARBA00023012"/>
    </source>
</evidence>
<dbReference type="GO" id="GO:0000155">
    <property type="term" value="F:phosphorelay sensor kinase activity"/>
    <property type="evidence" value="ECO:0007669"/>
    <property type="project" value="InterPro"/>
</dbReference>
<evidence type="ECO:0000256" key="16">
    <source>
        <dbReference type="SAM" id="Phobius"/>
    </source>
</evidence>
<dbReference type="SMART" id="SM00388">
    <property type="entry name" value="HisKA"/>
    <property type="match status" value="1"/>
</dbReference>
<organism evidence="21 22">
    <name type="scientific">Rouxiella aceris</name>
    <dbReference type="NCBI Taxonomy" id="2703884"/>
    <lineage>
        <taxon>Bacteria</taxon>
        <taxon>Pseudomonadati</taxon>
        <taxon>Pseudomonadota</taxon>
        <taxon>Gammaproteobacteria</taxon>
        <taxon>Enterobacterales</taxon>
        <taxon>Yersiniaceae</taxon>
        <taxon>Rouxiella</taxon>
    </lineage>
</organism>
<dbReference type="InterPro" id="IPR004358">
    <property type="entry name" value="Sig_transdc_His_kin-like_C"/>
</dbReference>
<evidence type="ECO:0000256" key="10">
    <source>
        <dbReference type="ARBA" id="ARBA00022840"/>
    </source>
</evidence>
<name>A0A848MHH8_9GAMM</name>
<dbReference type="InterPro" id="IPR036097">
    <property type="entry name" value="HisK_dim/P_sf"/>
</dbReference>
<dbReference type="CDD" id="cd06225">
    <property type="entry name" value="HAMP"/>
    <property type="match status" value="1"/>
</dbReference>
<dbReference type="SMART" id="SM00448">
    <property type="entry name" value="REC"/>
    <property type="match status" value="1"/>
</dbReference>
<evidence type="ECO:0000256" key="1">
    <source>
        <dbReference type="ARBA" id="ARBA00000085"/>
    </source>
</evidence>
<dbReference type="InterPro" id="IPR036641">
    <property type="entry name" value="HPT_dom_sf"/>
</dbReference>
<dbReference type="InterPro" id="IPR003594">
    <property type="entry name" value="HATPase_dom"/>
</dbReference>
<dbReference type="Gene3D" id="6.10.340.10">
    <property type="match status" value="1"/>
</dbReference>
<dbReference type="CDD" id="cd00082">
    <property type="entry name" value="HisKA"/>
    <property type="match status" value="1"/>
</dbReference>
<feature type="domain" description="HPt" evidence="20">
    <location>
        <begin position="834"/>
        <end position="922"/>
    </location>
</feature>
<evidence type="ECO:0000256" key="7">
    <source>
        <dbReference type="ARBA" id="ARBA00022692"/>
    </source>
</evidence>
<evidence type="ECO:0000313" key="22">
    <source>
        <dbReference type="Proteomes" id="UP000585363"/>
    </source>
</evidence>
<dbReference type="SUPFAM" id="SSF158472">
    <property type="entry name" value="HAMP domain-like"/>
    <property type="match status" value="1"/>
</dbReference>
<dbReference type="SUPFAM" id="SSF47226">
    <property type="entry name" value="Histidine-containing phosphotransfer domain, HPT domain"/>
    <property type="match status" value="1"/>
</dbReference>
<evidence type="ECO:0000256" key="3">
    <source>
        <dbReference type="ARBA" id="ARBA00012438"/>
    </source>
</evidence>
<dbReference type="SUPFAM" id="SSF52172">
    <property type="entry name" value="CheY-like"/>
    <property type="match status" value="1"/>
</dbReference>
<dbReference type="PROSITE" id="PS50885">
    <property type="entry name" value="HAMP"/>
    <property type="match status" value="1"/>
</dbReference>
<evidence type="ECO:0000259" key="20">
    <source>
        <dbReference type="PROSITE" id="PS50894"/>
    </source>
</evidence>
<dbReference type="NCBIfam" id="NF011874">
    <property type="entry name" value="PRK15347.1"/>
    <property type="match status" value="1"/>
</dbReference>
<dbReference type="Pfam" id="PF00512">
    <property type="entry name" value="HisKA"/>
    <property type="match status" value="1"/>
</dbReference>
<keyword evidence="11 16" id="KW-1133">Transmembrane helix</keyword>
<keyword evidence="5 15" id="KW-0597">Phosphoprotein</keyword>
<reference evidence="21 22" key="1">
    <citation type="submission" date="2020-01" db="EMBL/GenBank/DDBJ databases">
        <authorList>
            <person name="Lee S.D."/>
        </authorList>
    </citation>
    <scope>NUCLEOTIDE SEQUENCE [LARGE SCALE GENOMIC DNA]</scope>
    <source>
        <strain evidence="21 22">SAP-1</strain>
    </source>
</reference>
<keyword evidence="22" id="KW-1185">Reference proteome</keyword>
<dbReference type="Gene3D" id="1.10.287.130">
    <property type="match status" value="1"/>
</dbReference>
<comment type="catalytic activity">
    <reaction evidence="1">
        <text>ATP + protein L-histidine = ADP + protein N-phospho-L-histidine.</text>
        <dbReference type="EC" id="2.7.13.3"/>
    </reaction>
</comment>
<feature type="transmembrane region" description="Helical" evidence="16">
    <location>
        <begin position="295"/>
        <end position="316"/>
    </location>
</feature>
<protein>
    <recommendedName>
        <fullName evidence="3">histidine kinase</fullName>
        <ecNumber evidence="3">2.7.13.3</ecNumber>
    </recommendedName>
</protein>
<dbReference type="InterPro" id="IPR003661">
    <property type="entry name" value="HisK_dim/P_dom"/>
</dbReference>
<dbReference type="EMBL" id="JAADJU010000003">
    <property type="protein sequence ID" value="NMP26462.1"/>
    <property type="molecule type" value="Genomic_DNA"/>
</dbReference>
<dbReference type="SUPFAM" id="SSF55874">
    <property type="entry name" value="ATPase domain of HSP90 chaperone/DNA topoisomerase II/histidine kinase"/>
    <property type="match status" value="1"/>
</dbReference>
<dbReference type="PANTHER" id="PTHR45339:SF1">
    <property type="entry name" value="HYBRID SIGNAL TRANSDUCTION HISTIDINE KINASE J"/>
    <property type="match status" value="1"/>
</dbReference>
<dbReference type="Gene3D" id="3.30.565.10">
    <property type="entry name" value="Histidine kinase-like ATPase, C-terminal domain"/>
    <property type="match status" value="1"/>
</dbReference>
<dbReference type="SMART" id="SM00304">
    <property type="entry name" value="HAMP"/>
    <property type="match status" value="1"/>
</dbReference>
<evidence type="ECO:0000256" key="14">
    <source>
        <dbReference type="PROSITE-ProRule" id="PRU00110"/>
    </source>
</evidence>
<dbReference type="AlphaFoldDB" id="A0A848MHH8"/>
<dbReference type="PRINTS" id="PR00344">
    <property type="entry name" value="BCTRLSENSOR"/>
</dbReference>
<feature type="domain" description="HAMP" evidence="19">
    <location>
        <begin position="318"/>
        <end position="370"/>
    </location>
</feature>
<keyword evidence="7 16" id="KW-0812">Transmembrane</keyword>
<evidence type="ECO:0000259" key="17">
    <source>
        <dbReference type="PROSITE" id="PS50109"/>
    </source>
</evidence>
<feature type="domain" description="Response regulatory" evidence="18">
    <location>
        <begin position="693"/>
        <end position="812"/>
    </location>
</feature>
<evidence type="ECO:0000313" key="21">
    <source>
        <dbReference type="EMBL" id="NMP26462.1"/>
    </source>
</evidence>
<dbReference type="PROSITE" id="PS50110">
    <property type="entry name" value="RESPONSE_REGULATORY"/>
    <property type="match status" value="1"/>
</dbReference>
<feature type="domain" description="Histidine kinase" evidence="17">
    <location>
        <begin position="403"/>
        <end position="615"/>
    </location>
</feature>
<dbReference type="GO" id="GO:0005524">
    <property type="term" value="F:ATP binding"/>
    <property type="evidence" value="ECO:0007669"/>
    <property type="project" value="UniProtKB-KW"/>
</dbReference>
<evidence type="ECO:0000259" key="18">
    <source>
        <dbReference type="PROSITE" id="PS50110"/>
    </source>
</evidence>
<dbReference type="Pfam" id="PF02518">
    <property type="entry name" value="HATPase_c"/>
    <property type="match status" value="1"/>
</dbReference>
<dbReference type="CDD" id="cd16922">
    <property type="entry name" value="HATPase_EvgS-ArcB-TorS-like"/>
    <property type="match status" value="1"/>
</dbReference>
<keyword evidence="10" id="KW-0067">ATP-binding</keyword>
<dbReference type="PROSITE" id="PS50109">
    <property type="entry name" value="HIS_KIN"/>
    <property type="match status" value="1"/>
</dbReference>
<keyword evidence="8" id="KW-0547">Nucleotide-binding</keyword>
<comment type="subcellular location">
    <subcellularLocation>
        <location evidence="2">Cell membrane</location>
        <topology evidence="2">Multi-pass membrane protein</topology>
    </subcellularLocation>
</comment>
<sequence>MKKLWQNALLWRLIIALGCAISLFWLMSESVLLYSRYTTAKNTLNNELTVELQAAVNVESNHYLQAERRLKTLADLWQSMPTGTQLQLDTPHALFIPFANAIIDEQQRQKAMRAVELFGNNSETENEAAYIILPNQGMVLYKTAQSTFDGLGQRLKIMLSKGEFAANRQFHWGPAFWNVNHKLYVPLSVNTGETGVIIGMNVEVWRMPLLNHELRDAISFAVLDQNDHFLPVATIEKAIPAGEVPATALAQCHAENPIEIDGFYFVCRYFQGPSWHVLARYPEKSVTLKAVERQLWTLPPLLAILLLLLAMIYWVLRTQIGNPLQNLVNAIDHYRHLDWSQPLPENRSDELGRIAKSYNQLLAVIRENYQMLDRRVKERTRALNEAKHLAEQSSKLKSEHIASISHEIRTPMNSIVGALSLLLRSRLTAEQRELIETANTSSDYLLSIINNLLDYNQIETGQTELPYESVELLPLLDKVVTTVHLRAEEKGLVFSTQVAANIPLGMKMSRIRVKQIIINLLGNAIKFTEKGYVSLQAERRGDRLAIAVSDSGPGIPLEQQQNIFRPFIQISEHTGGNGLGLTISSMLAQSMGGEIQLTSQPGKGSCFTLLLPIEQSTGDFECFAGTLAAPAALHPQLQRWGLTPVVGENPALSSPSLLYLPGRLWRALTNILYGKEYEEEATTALAVSPWSLKILVVDDVAANRDIVGKILRDLGHLVDMASSGEEALQFGRQSVYDMVLMDLRMPGMDGFTAAQRWREADSGILDEETPIIALTADALSTERERVKASGMNDYLSKPLRMEKLMAVIEQVVMQQLTRGVELTPNASLQKSLLEPLLDEELQQKIVITFHGFAENIDNAWQDRQRETLLEVLHAVKGCAGLCHYHDIYADTEQLEGEIKHGEWPSQARIQALVNQLINRPVL</sequence>
<dbReference type="PANTHER" id="PTHR45339">
    <property type="entry name" value="HYBRID SIGNAL TRANSDUCTION HISTIDINE KINASE J"/>
    <property type="match status" value="1"/>
</dbReference>
<dbReference type="Gene3D" id="3.40.50.2300">
    <property type="match status" value="1"/>
</dbReference>
<dbReference type="InterPro" id="IPR005467">
    <property type="entry name" value="His_kinase_dom"/>
</dbReference>
<dbReference type="InterPro" id="IPR011006">
    <property type="entry name" value="CheY-like_superfamily"/>
</dbReference>
<dbReference type="CDD" id="cd17546">
    <property type="entry name" value="REC_hyHK_CKI1_RcsC-like"/>
    <property type="match status" value="1"/>
</dbReference>
<evidence type="ECO:0000256" key="4">
    <source>
        <dbReference type="ARBA" id="ARBA00022475"/>
    </source>
</evidence>
<evidence type="ECO:0000259" key="19">
    <source>
        <dbReference type="PROSITE" id="PS50885"/>
    </source>
</evidence>
<feature type="modified residue" description="Phosphohistidine" evidence="14">
    <location>
        <position position="873"/>
    </location>
</feature>
<keyword evidence="9 21" id="KW-0418">Kinase</keyword>
<dbReference type="Pfam" id="PF00672">
    <property type="entry name" value="HAMP"/>
    <property type="match status" value="1"/>
</dbReference>
<dbReference type="Proteomes" id="UP000585363">
    <property type="component" value="Unassembled WGS sequence"/>
</dbReference>
<keyword evidence="13 16" id="KW-0472">Membrane</keyword>
<dbReference type="SUPFAM" id="SSF47384">
    <property type="entry name" value="Homodimeric domain of signal transducing histidine kinase"/>
    <property type="match status" value="1"/>
</dbReference>
<evidence type="ECO:0000256" key="5">
    <source>
        <dbReference type="ARBA" id="ARBA00022553"/>
    </source>
</evidence>
<dbReference type="EC" id="2.7.13.3" evidence="3"/>
<accession>A0A848MHH8</accession>
<evidence type="ECO:0000256" key="2">
    <source>
        <dbReference type="ARBA" id="ARBA00004651"/>
    </source>
</evidence>
<evidence type="ECO:0000256" key="11">
    <source>
        <dbReference type="ARBA" id="ARBA00022989"/>
    </source>
</evidence>
<evidence type="ECO:0000256" key="15">
    <source>
        <dbReference type="PROSITE-ProRule" id="PRU00169"/>
    </source>
</evidence>
<feature type="transmembrane region" description="Helical" evidence="16">
    <location>
        <begin position="9"/>
        <end position="27"/>
    </location>
</feature>
<evidence type="ECO:0000256" key="6">
    <source>
        <dbReference type="ARBA" id="ARBA00022679"/>
    </source>
</evidence>
<dbReference type="Pfam" id="PF00072">
    <property type="entry name" value="Response_reg"/>
    <property type="match status" value="1"/>
</dbReference>
<dbReference type="InterPro" id="IPR008207">
    <property type="entry name" value="Sig_transdc_His_kin_Hpt_dom"/>
</dbReference>
<gene>
    <name evidence="21" type="ORF">GW590_06220</name>
</gene>
<dbReference type="PROSITE" id="PS50894">
    <property type="entry name" value="HPT"/>
    <property type="match status" value="1"/>
</dbReference>
<dbReference type="InterPro" id="IPR036890">
    <property type="entry name" value="HATPase_C_sf"/>
</dbReference>
<dbReference type="SMART" id="SM00387">
    <property type="entry name" value="HATPase_c"/>
    <property type="match status" value="1"/>
</dbReference>
<evidence type="ECO:0000256" key="9">
    <source>
        <dbReference type="ARBA" id="ARBA00022777"/>
    </source>
</evidence>
<evidence type="ECO:0000256" key="8">
    <source>
        <dbReference type="ARBA" id="ARBA00022741"/>
    </source>
</evidence>
<feature type="modified residue" description="4-aspartylphosphate" evidence="15">
    <location>
        <position position="742"/>
    </location>
</feature>
<reference evidence="21 22" key="2">
    <citation type="submission" date="2020-06" db="EMBL/GenBank/DDBJ databases">
        <title>Polyphasic characterization of a Rahnella strain isolated from tree sap.</title>
        <authorList>
            <person name="Kim I.S."/>
        </authorList>
    </citation>
    <scope>NUCLEOTIDE SEQUENCE [LARGE SCALE GENOMIC DNA]</scope>
    <source>
        <strain evidence="21 22">SAP-1</strain>
    </source>
</reference>